<dbReference type="Gene3D" id="3.30.750.24">
    <property type="entry name" value="STAS domain"/>
    <property type="match status" value="1"/>
</dbReference>
<dbReference type="InterPro" id="IPR036513">
    <property type="entry name" value="STAS_dom_sf"/>
</dbReference>
<evidence type="ECO:0000256" key="2">
    <source>
        <dbReference type="RuleBase" id="RU003749"/>
    </source>
</evidence>
<dbReference type="InterPro" id="IPR002645">
    <property type="entry name" value="STAS_dom"/>
</dbReference>
<proteinExistence type="inferred from homology"/>
<dbReference type="EMBL" id="CACVAQ010000102">
    <property type="protein sequence ID" value="CAA6804759.1"/>
    <property type="molecule type" value="Genomic_DNA"/>
</dbReference>
<evidence type="ECO:0000313" key="4">
    <source>
        <dbReference type="EMBL" id="CAA6804759.1"/>
    </source>
</evidence>
<dbReference type="GO" id="GO:0043856">
    <property type="term" value="F:anti-sigma factor antagonist activity"/>
    <property type="evidence" value="ECO:0007669"/>
    <property type="project" value="InterPro"/>
</dbReference>
<comment type="similarity">
    <text evidence="1 2">Belongs to the anti-sigma-factor antagonist family.</text>
</comment>
<dbReference type="SUPFAM" id="SSF52091">
    <property type="entry name" value="SpoIIaa-like"/>
    <property type="match status" value="1"/>
</dbReference>
<protein>
    <recommendedName>
        <fullName evidence="2">Anti-sigma factor antagonist</fullName>
    </recommendedName>
</protein>
<dbReference type="PROSITE" id="PS50801">
    <property type="entry name" value="STAS"/>
    <property type="match status" value="1"/>
</dbReference>
<organism evidence="4">
    <name type="scientific">uncultured Aureispira sp</name>
    <dbReference type="NCBI Taxonomy" id="1331704"/>
    <lineage>
        <taxon>Bacteria</taxon>
        <taxon>Pseudomonadati</taxon>
        <taxon>Bacteroidota</taxon>
        <taxon>Saprospiria</taxon>
        <taxon>Saprospirales</taxon>
        <taxon>Saprospiraceae</taxon>
        <taxon>Aureispira</taxon>
        <taxon>environmental samples</taxon>
    </lineage>
</organism>
<reference evidence="4" key="1">
    <citation type="submission" date="2020-01" db="EMBL/GenBank/DDBJ databases">
        <authorList>
            <person name="Meier V. D."/>
            <person name="Meier V D."/>
        </authorList>
    </citation>
    <scope>NUCLEOTIDE SEQUENCE</scope>
    <source>
        <strain evidence="4">HLG_WM_MAG_10</strain>
    </source>
</reference>
<dbReference type="Pfam" id="PF01740">
    <property type="entry name" value="STAS"/>
    <property type="match status" value="1"/>
</dbReference>
<sequence length="110" mass="12089">MDIVSTTKEDMLILDFVGQLDTGTAPRAEMEVNKYLESNQKIIFNLAKTVFVSSAGLRVFLGTAKKLKASGGLFRICNANEVVQEILDISGFSQILDVKKSLEEAVTNFN</sequence>
<dbReference type="InterPro" id="IPR003658">
    <property type="entry name" value="Anti-sigma_ant"/>
</dbReference>
<feature type="domain" description="STAS" evidence="3">
    <location>
        <begin position="1"/>
        <end position="109"/>
    </location>
</feature>
<dbReference type="NCBIfam" id="TIGR00377">
    <property type="entry name" value="ant_ant_sig"/>
    <property type="match status" value="1"/>
</dbReference>
<evidence type="ECO:0000259" key="3">
    <source>
        <dbReference type="PROSITE" id="PS50801"/>
    </source>
</evidence>
<dbReference type="AlphaFoldDB" id="A0A6S6SHB8"/>
<evidence type="ECO:0000256" key="1">
    <source>
        <dbReference type="ARBA" id="ARBA00009013"/>
    </source>
</evidence>
<gene>
    <name evidence="4" type="ORF">HELGO_WM12695</name>
</gene>
<name>A0A6S6SHB8_9BACT</name>
<dbReference type="CDD" id="cd07043">
    <property type="entry name" value="STAS_anti-anti-sigma_factors"/>
    <property type="match status" value="1"/>
</dbReference>
<accession>A0A6S6SHB8</accession>
<dbReference type="PANTHER" id="PTHR33495">
    <property type="entry name" value="ANTI-SIGMA FACTOR ANTAGONIST TM_1081-RELATED-RELATED"/>
    <property type="match status" value="1"/>
</dbReference>